<proteinExistence type="predicted"/>
<organism evidence="2 3">
    <name type="scientific">Apolygus lucorum</name>
    <name type="common">Small green plant bug</name>
    <name type="synonym">Lygocoris lucorum</name>
    <dbReference type="NCBI Taxonomy" id="248454"/>
    <lineage>
        <taxon>Eukaryota</taxon>
        <taxon>Metazoa</taxon>
        <taxon>Ecdysozoa</taxon>
        <taxon>Arthropoda</taxon>
        <taxon>Hexapoda</taxon>
        <taxon>Insecta</taxon>
        <taxon>Pterygota</taxon>
        <taxon>Neoptera</taxon>
        <taxon>Paraneoptera</taxon>
        <taxon>Hemiptera</taxon>
        <taxon>Heteroptera</taxon>
        <taxon>Panheteroptera</taxon>
        <taxon>Cimicomorpha</taxon>
        <taxon>Miridae</taxon>
        <taxon>Mirini</taxon>
        <taxon>Apolygus</taxon>
    </lineage>
</organism>
<keyword evidence="3" id="KW-1185">Reference proteome</keyword>
<gene>
    <name evidence="2" type="ORF">GE061_013041</name>
</gene>
<comment type="caution">
    <text evidence="2">The sequence shown here is derived from an EMBL/GenBank/DDBJ whole genome shotgun (WGS) entry which is preliminary data.</text>
</comment>
<dbReference type="Proteomes" id="UP000466442">
    <property type="component" value="Unassembled WGS sequence"/>
</dbReference>
<evidence type="ECO:0000256" key="1">
    <source>
        <dbReference type="SAM" id="Phobius"/>
    </source>
</evidence>
<dbReference type="EMBL" id="WIXP02000004">
    <property type="protein sequence ID" value="KAF6212518.1"/>
    <property type="molecule type" value="Genomic_DNA"/>
</dbReference>
<protein>
    <submittedName>
        <fullName evidence="2">Uncharacterized protein</fullName>
    </submittedName>
</protein>
<keyword evidence="1" id="KW-0472">Membrane</keyword>
<dbReference type="OrthoDB" id="19501at2759"/>
<feature type="transmembrane region" description="Helical" evidence="1">
    <location>
        <begin position="325"/>
        <end position="347"/>
    </location>
</feature>
<dbReference type="AlphaFoldDB" id="A0A8S9XW80"/>
<accession>A0A8S9XW80</accession>
<evidence type="ECO:0000313" key="2">
    <source>
        <dbReference type="EMBL" id="KAF6212518.1"/>
    </source>
</evidence>
<evidence type="ECO:0000313" key="3">
    <source>
        <dbReference type="Proteomes" id="UP000466442"/>
    </source>
</evidence>
<sequence>MQSEDNKLRNHRVFILPNGLDDVNPDLMSGSIVIMLGYGNTTGGRGRMELIDQPAQSSHSIEEKYGDILLHLVRFPSESEIKISYYVSSWMDTPEVLDSFFDHEYLQWFKQAVKSMPSVKAICKALKTHPIKLPIGQINILHWLLIGLREPKLSPLPEESARSVVNLFVDVKQLGRVKNIFKVEQTLPENCVPKSDLLRFEYGYLSESIGNIYGFLYHFQSTGTFQFFTDKIQHALQNSIFEHSRWPGTEMKSSFCTLLVLEWNPSLARLFMNIESSDIPTTDEPNVYCTFSPAGIRISYVIVLEPKLCPAIIPRNTMNMLAEGFLLSTSLSACFLMIRIIFHTLLWPLR</sequence>
<keyword evidence="1" id="KW-1133">Transmembrane helix</keyword>
<name>A0A8S9XW80_APOLU</name>
<keyword evidence="1" id="KW-0812">Transmembrane</keyword>
<reference evidence="2" key="1">
    <citation type="journal article" date="2021" name="Mol. Ecol. Resour.">
        <title>Apolygus lucorum genome provides insights into omnivorousness and mesophyll feeding.</title>
        <authorList>
            <person name="Liu Y."/>
            <person name="Liu H."/>
            <person name="Wang H."/>
            <person name="Huang T."/>
            <person name="Liu B."/>
            <person name="Yang B."/>
            <person name="Yin L."/>
            <person name="Li B."/>
            <person name="Zhang Y."/>
            <person name="Zhang S."/>
            <person name="Jiang F."/>
            <person name="Zhang X."/>
            <person name="Ren Y."/>
            <person name="Wang B."/>
            <person name="Wang S."/>
            <person name="Lu Y."/>
            <person name="Wu K."/>
            <person name="Fan W."/>
            <person name="Wang G."/>
        </authorList>
    </citation>
    <scope>NUCLEOTIDE SEQUENCE</scope>
    <source>
        <strain evidence="2">12Hb</strain>
    </source>
</reference>